<feature type="domain" description="Major facilitator superfamily (MFS) profile" evidence="5">
    <location>
        <begin position="9"/>
        <end position="391"/>
    </location>
</feature>
<evidence type="ECO:0000259" key="5">
    <source>
        <dbReference type="PROSITE" id="PS50850"/>
    </source>
</evidence>
<evidence type="ECO:0000256" key="1">
    <source>
        <dbReference type="ARBA" id="ARBA00022692"/>
    </source>
</evidence>
<reference evidence="6 7" key="1">
    <citation type="submission" date="2018-11" db="EMBL/GenBank/DDBJ databases">
        <title>Schleiferia aggregans sp. nov., a moderately thermophilic heterotrophic bacterium isolated from microbial mats at a terrestrial hot spring.</title>
        <authorList>
            <person name="Iino T."/>
            <person name="Ohkuma M."/>
            <person name="Haruta S."/>
        </authorList>
    </citation>
    <scope>NUCLEOTIDE SEQUENCE [LARGE SCALE GENOMIC DNA]</scope>
    <source>
        <strain evidence="6 7">LA</strain>
    </source>
</reference>
<keyword evidence="7" id="KW-1185">Reference proteome</keyword>
<feature type="transmembrane region" description="Helical" evidence="4">
    <location>
        <begin position="337"/>
        <end position="360"/>
    </location>
</feature>
<dbReference type="EMBL" id="BHZE01000007">
    <property type="protein sequence ID" value="GCD77500.1"/>
    <property type="molecule type" value="Genomic_DNA"/>
</dbReference>
<organism evidence="6 7">
    <name type="scientific">Thermaurantimonas aggregans</name>
    <dbReference type="NCBI Taxonomy" id="2173829"/>
    <lineage>
        <taxon>Bacteria</taxon>
        <taxon>Pseudomonadati</taxon>
        <taxon>Bacteroidota</taxon>
        <taxon>Flavobacteriia</taxon>
        <taxon>Flavobacteriales</taxon>
        <taxon>Schleiferiaceae</taxon>
        <taxon>Thermaurantimonas</taxon>
    </lineage>
</organism>
<dbReference type="SUPFAM" id="SSF103473">
    <property type="entry name" value="MFS general substrate transporter"/>
    <property type="match status" value="1"/>
</dbReference>
<dbReference type="InterPro" id="IPR011701">
    <property type="entry name" value="MFS"/>
</dbReference>
<dbReference type="Pfam" id="PF07690">
    <property type="entry name" value="MFS_1"/>
    <property type="match status" value="1"/>
</dbReference>
<evidence type="ECO:0000256" key="3">
    <source>
        <dbReference type="ARBA" id="ARBA00023136"/>
    </source>
</evidence>
<feature type="transmembrane region" description="Helical" evidence="4">
    <location>
        <begin position="249"/>
        <end position="267"/>
    </location>
</feature>
<evidence type="ECO:0000256" key="4">
    <source>
        <dbReference type="SAM" id="Phobius"/>
    </source>
</evidence>
<evidence type="ECO:0000313" key="7">
    <source>
        <dbReference type="Proteomes" id="UP000286715"/>
    </source>
</evidence>
<feature type="transmembrane region" description="Helical" evidence="4">
    <location>
        <begin position="40"/>
        <end position="63"/>
    </location>
</feature>
<accession>A0A401XKI5</accession>
<dbReference type="PANTHER" id="PTHR23518">
    <property type="entry name" value="C-METHYLTRANSFERASE"/>
    <property type="match status" value="1"/>
</dbReference>
<dbReference type="InterPro" id="IPR020846">
    <property type="entry name" value="MFS_dom"/>
</dbReference>
<feature type="transmembrane region" description="Helical" evidence="4">
    <location>
        <begin position="279"/>
        <end position="297"/>
    </location>
</feature>
<sequence length="394" mass="43360">MKIRHITRAVWILSLVSLFTDVASEMLYPVMPVYLQSIGYSFAFIGWLEGIAEAVAGLSKGFFGRWSDQLGRRLPFVQFGYALSAVSRPLMVLWTQPFGIFTARTADRLGKGIRTAARDALLAQEATPGTRATVFGFHRSMDTLGAVIGPLLAFGYLYLFPGQYFWLFLFAFIPGIISVGLTFLIPEKRLPPSDNSKIPSPFTSITYIAKASPAYKKIVLGLLVFALFNSSDMFLLLRAKQLGVSEAGVILLYVLFNISYVALAWPMGRVADRIGKKKIAIYGFLLFALVYGLMSNFNSPNFLWLPFILYGGYYAYTEGISKAWISDIVKSEELGTAIGSFTALQSIALLIASSAAGLIWQYFGAQVALLLSGIIALLTAFYFMRIKSISPSAS</sequence>
<feature type="transmembrane region" description="Helical" evidence="4">
    <location>
        <begin position="165"/>
        <end position="185"/>
    </location>
</feature>
<name>A0A401XKI5_9FLAO</name>
<keyword evidence="2 4" id="KW-1133">Transmembrane helix</keyword>
<feature type="transmembrane region" description="Helical" evidence="4">
    <location>
        <begin position="366"/>
        <end position="384"/>
    </location>
</feature>
<protein>
    <submittedName>
        <fullName evidence="6">MFS transporter</fullName>
    </submittedName>
</protein>
<keyword evidence="1 4" id="KW-0812">Transmembrane</keyword>
<dbReference type="GO" id="GO:0022857">
    <property type="term" value="F:transmembrane transporter activity"/>
    <property type="evidence" value="ECO:0007669"/>
    <property type="project" value="InterPro"/>
</dbReference>
<dbReference type="PANTHER" id="PTHR23518:SF2">
    <property type="entry name" value="MAJOR FACILITATOR SUPERFAMILY TRANSPORTER"/>
    <property type="match status" value="1"/>
</dbReference>
<dbReference type="AlphaFoldDB" id="A0A401XKI5"/>
<dbReference type="CDD" id="cd17370">
    <property type="entry name" value="MFS_MJ1317_like"/>
    <property type="match status" value="1"/>
</dbReference>
<feature type="transmembrane region" description="Helical" evidence="4">
    <location>
        <begin position="218"/>
        <end position="237"/>
    </location>
</feature>
<feature type="transmembrane region" description="Helical" evidence="4">
    <location>
        <begin position="303"/>
        <end position="325"/>
    </location>
</feature>
<gene>
    <name evidence="6" type="ORF">JCM31826_09820</name>
</gene>
<keyword evidence="3 4" id="KW-0472">Membrane</keyword>
<comment type="caution">
    <text evidence="6">The sequence shown here is derived from an EMBL/GenBank/DDBJ whole genome shotgun (WGS) entry which is preliminary data.</text>
</comment>
<dbReference type="RefSeq" id="WP_174706045.1">
    <property type="nucleotide sequence ID" value="NZ_BHZE01000007.1"/>
</dbReference>
<evidence type="ECO:0000313" key="6">
    <source>
        <dbReference type="EMBL" id="GCD77500.1"/>
    </source>
</evidence>
<evidence type="ECO:0000256" key="2">
    <source>
        <dbReference type="ARBA" id="ARBA00022989"/>
    </source>
</evidence>
<dbReference type="InterPro" id="IPR036259">
    <property type="entry name" value="MFS_trans_sf"/>
</dbReference>
<proteinExistence type="predicted"/>
<dbReference type="Gene3D" id="1.20.1250.20">
    <property type="entry name" value="MFS general substrate transporter like domains"/>
    <property type="match status" value="1"/>
</dbReference>
<dbReference type="Proteomes" id="UP000286715">
    <property type="component" value="Unassembled WGS sequence"/>
</dbReference>
<dbReference type="PROSITE" id="PS50850">
    <property type="entry name" value="MFS"/>
    <property type="match status" value="1"/>
</dbReference>
<feature type="transmembrane region" description="Helical" evidence="4">
    <location>
        <begin position="141"/>
        <end position="159"/>
    </location>
</feature>